<reference evidence="2" key="1">
    <citation type="submission" date="2021-03" db="EMBL/GenBank/DDBJ databases">
        <title>Draft genome sequence of rust myrtle Austropuccinia psidii MF-1, a brazilian biotype.</title>
        <authorList>
            <person name="Quecine M.C."/>
            <person name="Pachon D.M.R."/>
            <person name="Bonatelli M.L."/>
            <person name="Correr F.H."/>
            <person name="Franceschini L.M."/>
            <person name="Leite T.F."/>
            <person name="Margarido G.R.A."/>
            <person name="Almeida C.A."/>
            <person name="Ferrarezi J.A."/>
            <person name="Labate C.A."/>
        </authorList>
    </citation>
    <scope>NUCLEOTIDE SEQUENCE</scope>
    <source>
        <strain evidence="2">MF-1</strain>
    </source>
</reference>
<organism evidence="2 3">
    <name type="scientific">Austropuccinia psidii MF-1</name>
    <dbReference type="NCBI Taxonomy" id="1389203"/>
    <lineage>
        <taxon>Eukaryota</taxon>
        <taxon>Fungi</taxon>
        <taxon>Dikarya</taxon>
        <taxon>Basidiomycota</taxon>
        <taxon>Pucciniomycotina</taxon>
        <taxon>Pucciniomycetes</taxon>
        <taxon>Pucciniales</taxon>
        <taxon>Sphaerophragmiaceae</taxon>
        <taxon>Austropuccinia</taxon>
    </lineage>
</organism>
<feature type="region of interest" description="Disordered" evidence="1">
    <location>
        <begin position="1"/>
        <end position="30"/>
    </location>
</feature>
<sequence length="240" mass="27739">MEHGKQDVQPSITLGRTWSKFPEDMSQRDTLRRSYDNHQRMEYHQAVHIPGGEVNQDKGQSSHYPSNRRTIEPYRAYSDSFRLTRSKPTRLSSSFTPLRQKYISDQESPFFTIPGSFQESPRIRRENQDFNQPQAERVIPNDPKAVGLGERSTQEPEIVVNTSIISSFSNINISPTQNEHNVVTPERNIKSDRLGLQMSQFEVQTQEKLDELHRTNKRLKEVTALHEATIKAIQESCSEL</sequence>
<gene>
    <name evidence="2" type="ORF">O181_005060</name>
</gene>
<dbReference type="EMBL" id="AVOT02001016">
    <property type="protein sequence ID" value="MBW0465345.1"/>
    <property type="molecule type" value="Genomic_DNA"/>
</dbReference>
<protein>
    <submittedName>
        <fullName evidence="2">Uncharacterized protein</fullName>
    </submittedName>
</protein>
<dbReference type="AlphaFoldDB" id="A0A9Q3BI85"/>
<comment type="caution">
    <text evidence="2">The sequence shown here is derived from an EMBL/GenBank/DDBJ whole genome shotgun (WGS) entry which is preliminary data.</text>
</comment>
<keyword evidence="3" id="KW-1185">Reference proteome</keyword>
<evidence type="ECO:0000256" key="1">
    <source>
        <dbReference type="SAM" id="MobiDB-lite"/>
    </source>
</evidence>
<dbReference type="Proteomes" id="UP000765509">
    <property type="component" value="Unassembled WGS sequence"/>
</dbReference>
<evidence type="ECO:0000313" key="2">
    <source>
        <dbReference type="EMBL" id="MBW0465345.1"/>
    </source>
</evidence>
<accession>A0A9Q3BI85</accession>
<proteinExistence type="predicted"/>
<feature type="compositionally biased region" description="Basic and acidic residues" evidence="1">
    <location>
        <begin position="21"/>
        <end position="30"/>
    </location>
</feature>
<name>A0A9Q3BI85_9BASI</name>
<evidence type="ECO:0000313" key="3">
    <source>
        <dbReference type="Proteomes" id="UP000765509"/>
    </source>
</evidence>